<dbReference type="PANTHER" id="PTHR45835">
    <property type="entry name" value="YALI0A06105P"/>
    <property type="match status" value="1"/>
</dbReference>
<dbReference type="Pfam" id="PF24626">
    <property type="entry name" value="SH3_Tf2-1"/>
    <property type="match status" value="1"/>
</dbReference>
<dbReference type="AlphaFoldDB" id="A0AAV8SC84"/>
<comment type="caution">
    <text evidence="3">The sequence shown here is derived from an EMBL/GenBank/DDBJ whole genome shotgun (WGS) entry which is preliminary data.</text>
</comment>
<dbReference type="InterPro" id="IPR036397">
    <property type="entry name" value="RNaseH_sf"/>
</dbReference>
<dbReference type="Gene3D" id="1.10.340.70">
    <property type="match status" value="1"/>
</dbReference>
<protein>
    <submittedName>
        <fullName evidence="3">Uncharacterized protein</fullName>
    </submittedName>
</protein>
<dbReference type="InterPro" id="IPR056924">
    <property type="entry name" value="SH3_Tf2-1"/>
</dbReference>
<evidence type="ECO:0000259" key="2">
    <source>
        <dbReference type="Pfam" id="PF24626"/>
    </source>
</evidence>
<evidence type="ECO:0000313" key="3">
    <source>
        <dbReference type="EMBL" id="KAJ8749831.1"/>
    </source>
</evidence>
<dbReference type="EMBL" id="JAIWQS010000011">
    <property type="protein sequence ID" value="KAJ8749831.1"/>
    <property type="molecule type" value="Genomic_DNA"/>
</dbReference>
<accession>A0AAV8SC84</accession>
<dbReference type="SUPFAM" id="SSF53098">
    <property type="entry name" value="Ribonuclease H-like"/>
    <property type="match status" value="1"/>
</dbReference>
<evidence type="ECO:0000313" key="4">
    <source>
        <dbReference type="Proteomes" id="UP001159364"/>
    </source>
</evidence>
<dbReference type="InterPro" id="IPR012337">
    <property type="entry name" value="RNaseH-like_sf"/>
</dbReference>
<name>A0AAV8SC84_9ROSI</name>
<feature type="domain" description="Integrase zinc-binding" evidence="1">
    <location>
        <begin position="25"/>
        <end position="78"/>
    </location>
</feature>
<dbReference type="Gene3D" id="3.30.420.10">
    <property type="entry name" value="Ribonuclease H-like superfamily/Ribonuclease H"/>
    <property type="match status" value="1"/>
</dbReference>
<dbReference type="Proteomes" id="UP001159364">
    <property type="component" value="Linkage Group LG11"/>
</dbReference>
<feature type="domain" description="Tf2-1-like SH3-like" evidence="2">
    <location>
        <begin position="249"/>
        <end position="313"/>
    </location>
</feature>
<organism evidence="3 4">
    <name type="scientific">Erythroxylum novogranatense</name>
    <dbReference type="NCBI Taxonomy" id="1862640"/>
    <lineage>
        <taxon>Eukaryota</taxon>
        <taxon>Viridiplantae</taxon>
        <taxon>Streptophyta</taxon>
        <taxon>Embryophyta</taxon>
        <taxon>Tracheophyta</taxon>
        <taxon>Spermatophyta</taxon>
        <taxon>Magnoliopsida</taxon>
        <taxon>eudicotyledons</taxon>
        <taxon>Gunneridae</taxon>
        <taxon>Pentapetalae</taxon>
        <taxon>rosids</taxon>
        <taxon>fabids</taxon>
        <taxon>Malpighiales</taxon>
        <taxon>Erythroxylaceae</taxon>
        <taxon>Erythroxylum</taxon>
    </lineage>
</organism>
<evidence type="ECO:0000259" key="1">
    <source>
        <dbReference type="Pfam" id="PF17921"/>
    </source>
</evidence>
<dbReference type="InterPro" id="IPR041588">
    <property type="entry name" value="Integrase_H2C2"/>
</dbReference>
<dbReference type="GO" id="GO:0003676">
    <property type="term" value="F:nucleic acid binding"/>
    <property type="evidence" value="ECO:0007669"/>
    <property type="project" value="InterPro"/>
</dbReference>
<sequence>MKEFSIVDGVLKCGDRICVPDINGLRQRILHEAHYAPYSVHPGTTKMYHDVKGIYWWPGMKNDVAQFVSTCLTCQQVKFEHQKPTGLLQELPLPEWKWEQITMDFVIGLPRTPKGPDSIWVIVDRLTKGTQFTSRFWQKLQEAMGTQLDFSITFHPQTDGQSERTIQTLEDMLRMCVLDFGGDWEPLYGRKCRSPLCWTEVRERLLEGPDLIQKTSAKFPLIQERLKMAFSRQKSYADPKRRDVQYEPGNQVFLKVSPMKGVVRFGKRGKLNPRYIGPFEILERVGNVSYRLALPPHLSYVHPVFHISMLRKYIPDPSHVLQTPEVNIVENLSYEEIPVAIIDRQIRKLRNKEIR</sequence>
<keyword evidence="4" id="KW-1185">Reference proteome</keyword>
<gene>
    <name evidence="3" type="ORF">K2173_013234</name>
</gene>
<reference evidence="3 4" key="1">
    <citation type="submission" date="2021-09" db="EMBL/GenBank/DDBJ databases">
        <title>Genomic insights and catalytic innovation underlie evolution of tropane alkaloids biosynthesis.</title>
        <authorList>
            <person name="Wang Y.-J."/>
            <person name="Tian T."/>
            <person name="Huang J.-P."/>
            <person name="Huang S.-X."/>
        </authorList>
    </citation>
    <scope>NUCLEOTIDE SEQUENCE [LARGE SCALE GENOMIC DNA]</scope>
    <source>
        <strain evidence="3">KIB-2018</strain>
        <tissue evidence="3">Leaf</tissue>
    </source>
</reference>
<dbReference type="Pfam" id="PF17921">
    <property type="entry name" value="Integrase_H2C2"/>
    <property type="match status" value="1"/>
</dbReference>
<dbReference type="PANTHER" id="PTHR45835:SF99">
    <property type="entry name" value="CHROMO DOMAIN-CONTAINING PROTEIN-RELATED"/>
    <property type="match status" value="1"/>
</dbReference>
<proteinExistence type="predicted"/>